<evidence type="ECO:0000256" key="7">
    <source>
        <dbReference type="SAM" id="MobiDB-lite"/>
    </source>
</evidence>
<keyword evidence="10" id="KW-1185">Reference proteome</keyword>
<dbReference type="AlphaFoldDB" id="J8ZPY8"/>
<dbReference type="PRINTS" id="PR00380">
    <property type="entry name" value="KINESINHEAVY"/>
</dbReference>
<dbReference type="PANTHER" id="PTHR47968">
    <property type="entry name" value="CENTROMERE PROTEIN E"/>
    <property type="match status" value="1"/>
</dbReference>
<dbReference type="GO" id="GO:0005524">
    <property type="term" value="F:ATP binding"/>
    <property type="evidence" value="ECO:0007669"/>
    <property type="project" value="UniProtKB-UniRule"/>
</dbReference>
<evidence type="ECO:0000256" key="6">
    <source>
        <dbReference type="RuleBase" id="RU000394"/>
    </source>
</evidence>
<evidence type="ECO:0000256" key="1">
    <source>
        <dbReference type="ARBA" id="ARBA00022741"/>
    </source>
</evidence>
<feature type="region of interest" description="Disordered" evidence="7">
    <location>
        <begin position="82"/>
        <end position="118"/>
    </location>
</feature>
<dbReference type="Pfam" id="PF00225">
    <property type="entry name" value="Kinesin"/>
    <property type="match status" value="1"/>
</dbReference>
<evidence type="ECO:0000259" key="8">
    <source>
        <dbReference type="PROSITE" id="PS50067"/>
    </source>
</evidence>
<reference evidence="9 10" key="1">
    <citation type="submission" date="2011-08" db="EMBL/GenBank/DDBJ databases">
        <authorList>
            <person name="Liu Z.J."/>
            <person name="Shi F.L."/>
            <person name="Lu J.Q."/>
            <person name="Li M."/>
            <person name="Wang Z.L."/>
        </authorList>
    </citation>
    <scope>NUCLEOTIDE SEQUENCE [LARGE SCALE GENOMIC DNA]</scope>
    <source>
        <strain evidence="9 10">USNM 41457</strain>
    </source>
</reference>
<proteinExistence type="inferred from homology"/>
<keyword evidence="3" id="KW-0175">Coiled coil</keyword>
<comment type="caution">
    <text evidence="9">The sequence shown here is derived from an EMBL/GenBank/DDBJ whole genome shotgun (WGS) entry which is preliminary data.</text>
</comment>
<sequence length="949" mass="108897">MNNIKTIIRLTPPCTLKIKENSVFVEKGGNVCEYKFDAVFPPNSTQIEIYAIFKDLLASVFKGENCTVFCYGATGSGKTYTMTGRNNSSKSVSADSKGDWKHNTDSNNNTSNNKNFNNTSIDTNNNNFTIANIDKSNAYVEGEIGIVHLLIKDLFKKLQSLKMIFKEALLTFSFFEIYNEKIIDLFTFKELQIRTTQTENYIPDLTSKIITSYTEFFEIFESLKANRKTSQTALNNSSSRSHSILQLNVHLNNFTKTVKSKINLIDLAGSEDNRKTNNKGISMVESSNINRSLFVLNKVVNSILNGDLRVPFRDSKLTRVLQDSLCGQNKTWIVACVRDNLNYRDVVNTLEFAKKSSQVVGKISVCPENDLNVVEKRLREKRFERLFQGKSVKEKNVICRSGKEKNEKDLFDNKINDIYNRGNINDINTDKNNKISNTNENKAGDIEKNYCVKDLKRAPLGEKNCNITNLKPKRKTIFENSKIDTKNTKNKVENGNNEINIDIEDNTKHKITDKSSFFIETHTKNPFNTNGSSEKPIFNNSDPSKIKRNTLYIPDSFENGFFKTSDTTPMDINKTHLSPNSRNTFAKDFLKSAICLFQSGNITKAISNLKLCLMVRDDEVIEKMLSYLEMEQNKSGCVKNDFNAFFSDLERNEFSKKDIEYIKLLDKQCRFKKELNGYTNCRNNAIDENVTNKENIDLIDKNTNTNANTNTKSKDNNIAANDIVKSVFNCKYSEDSKNQEKNNLKLRRNTIITEKNTKNKFFNEYFQDSSSISTHKNNILSLKSFKKQSSNKKEKKNKADYRDIFYEDLKDDSLQTHTKNTPHKNNKNIIESNTSNKTYITDTTISKYKLNTSGINKSFTRKRKRTTIRLTLSNDSKSSKEERKFTLNEFIEMINSKDFLKIKKIKGIGDKRASKIIEYSKFNKMGLSELKVILGDTVYNKIIMSIDDM</sequence>
<dbReference type="InParanoid" id="J8ZPY8"/>
<dbReference type="PROSITE" id="PS00411">
    <property type="entry name" value="KINESIN_MOTOR_1"/>
    <property type="match status" value="1"/>
</dbReference>
<feature type="binding site" evidence="5">
    <location>
        <begin position="72"/>
        <end position="79"/>
    </location>
    <ligand>
        <name>ATP</name>
        <dbReference type="ChEBI" id="CHEBI:30616"/>
    </ligand>
</feature>
<dbReference type="InterPro" id="IPR036961">
    <property type="entry name" value="Kinesin_motor_dom_sf"/>
</dbReference>
<dbReference type="SUPFAM" id="SSF52540">
    <property type="entry name" value="P-loop containing nucleoside triphosphate hydrolases"/>
    <property type="match status" value="1"/>
</dbReference>
<evidence type="ECO:0000313" key="10">
    <source>
        <dbReference type="Proteomes" id="UP000003163"/>
    </source>
</evidence>
<dbReference type="GO" id="GO:0005874">
    <property type="term" value="C:microtubule"/>
    <property type="evidence" value="ECO:0007669"/>
    <property type="project" value="UniProtKB-KW"/>
</dbReference>
<dbReference type="InterPro" id="IPR027640">
    <property type="entry name" value="Kinesin-like_fam"/>
</dbReference>
<dbReference type="EMBL" id="AFBI03000114">
    <property type="protein sequence ID" value="EJW01758.1"/>
    <property type="molecule type" value="Genomic_DNA"/>
</dbReference>
<organism evidence="9 10">
    <name type="scientific">Edhazardia aedis (strain USNM 41457)</name>
    <name type="common">Microsporidian parasite</name>
    <dbReference type="NCBI Taxonomy" id="1003232"/>
    <lineage>
        <taxon>Eukaryota</taxon>
        <taxon>Fungi</taxon>
        <taxon>Fungi incertae sedis</taxon>
        <taxon>Microsporidia</taxon>
        <taxon>Edhazardia</taxon>
    </lineage>
</organism>
<dbReference type="InterPro" id="IPR001752">
    <property type="entry name" value="Kinesin_motor_dom"/>
</dbReference>
<keyword evidence="2 5" id="KW-0067">ATP-binding</keyword>
<accession>J8ZPY8</accession>
<dbReference type="Proteomes" id="UP000003163">
    <property type="component" value="Unassembled WGS sequence"/>
</dbReference>
<comment type="similarity">
    <text evidence="5 6">Belongs to the TRAFAC class myosin-kinesin ATPase superfamily. Kinesin family.</text>
</comment>
<dbReference type="HOGENOM" id="CLU_310137_0_0_1"/>
<dbReference type="InterPro" id="IPR027417">
    <property type="entry name" value="P-loop_NTPase"/>
</dbReference>
<protein>
    <recommendedName>
        <fullName evidence="6">Kinesin-like protein</fullName>
    </recommendedName>
</protein>
<dbReference type="Gene3D" id="3.40.850.10">
    <property type="entry name" value="Kinesin motor domain"/>
    <property type="match status" value="1"/>
</dbReference>
<name>J8ZPY8_EDHAE</name>
<evidence type="ECO:0000313" key="9">
    <source>
        <dbReference type="EMBL" id="EJW01758.1"/>
    </source>
</evidence>
<keyword evidence="4 5" id="KW-0505">Motor protein</keyword>
<dbReference type="VEuPathDB" id="MicrosporidiaDB:EDEG_03725"/>
<dbReference type="PANTHER" id="PTHR47968:SF75">
    <property type="entry name" value="CENTROMERE-ASSOCIATED PROTEIN E"/>
    <property type="match status" value="1"/>
</dbReference>
<dbReference type="GO" id="GO:0007018">
    <property type="term" value="P:microtubule-based movement"/>
    <property type="evidence" value="ECO:0007669"/>
    <property type="project" value="InterPro"/>
</dbReference>
<dbReference type="STRING" id="1003232.J8ZPY8"/>
<dbReference type="GO" id="GO:0003777">
    <property type="term" value="F:microtubule motor activity"/>
    <property type="evidence" value="ECO:0007669"/>
    <property type="project" value="InterPro"/>
</dbReference>
<dbReference type="SMART" id="SM00129">
    <property type="entry name" value="KISc"/>
    <property type="match status" value="1"/>
</dbReference>
<evidence type="ECO:0000256" key="2">
    <source>
        <dbReference type="ARBA" id="ARBA00022840"/>
    </source>
</evidence>
<dbReference type="Gene3D" id="1.10.150.20">
    <property type="entry name" value="5' to 3' exonuclease, C-terminal subdomain"/>
    <property type="match status" value="1"/>
</dbReference>
<dbReference type="InterPro" id="IPR019821">
    <property type="entry name" value="Kinesin_motor_CS"/>
</dbReference>
<reference evidence="10" key="2">
    <citation type="submission" date="2015-07" db="EMBL/GenBank/DDBJ databases">
        <title>Contrasting host-pathogen interactions and genome evolution in two generalist and specialist microsporidian pathogens of mosquitoes.</title>
        <authorList>
            <consortium name="The Broad Institute Genomics Platform"/>
            <consortium name="The Broad Institute Genome Sequencing Center for Infectious Disease"/>
            <person name="Cuomo C.A."/>
            <person name="Sanscrainte N.D."/>
            <person name="Goldberg J.M."/>
            <person name="Heiman D."/>
            <person name="Young S."/>
            <person name="Zeng Q."/>
            <person name="Becnel J.J."/>
            <person name="Birren B.W."/>
        </authorList>
    </citation>
    <scope>NUCLEOTIDE SEQUENCE [LARGE SCALE GENOMIC DNA]</scope>
    <source>
        <strain evidence="10">USNM 41457</strain>
    </source>
</reference>
<dbReference type="PROSITE" id="PS50067">
    <property type="entry name" value="KINESIN_MOTOR_2"/>
    <property type="match status" value="1"/>
</dbReference>
<dbReference type="OrthoDB" id="3176171at2759"/>
<dbReference type="GO" id="GO:0008017">
    <property type="term" value="F:microtubule binding"/>
    <property type="evidence" value="ECO:0007669"/>
    <property type="project" value="InterPro"/>
</dbReference>
<keyword evidence="6" id="KW-0493">Microtubule</keyword>
<feature type="compositionally biased region" description="Polar residues" evidence="7">
    <location>
        <begin position="82"/>
        <end position="94"/>
    </location>
</feature>
<evidence type="ECO:0000256" key="3">
    <source>
        <dbReference type="ARBA" id="ARBA00023054"/>
    </source>
</evidence>
<keyword evidence="1 5" id="KW-0547">Nucleotide-binding</keyword>
<feature type="compositionally biased region" description="Low complexity" evidence="7">
    <location>
        <begin position="105"/>
        <end position="118"/>
    </location>
</feature>
<gene>
    <name evidence="9" type="ORF">EDEG_03725</name>
</gene>
<feature type="domain" description="Kinesin motor" evidence="8">
    <location>
        <begin position="3"/>
        <end position="359"/>
    </location>
</feature>
<evidence type="ECO:0000256" key="5">
    <source>
        <dbReference type="PROSITE-ProRule" id="PRU00283"/>
    </source>
</evidence>
<evidence type="ECO:0000256" key="4">
    <source>
        <dbReference type="ARBA" id="ARBA00023175"/>
    </source>
</evidence>